<dbReference type="GO" id="GO:0003677">
    <property type="term" value="F:DNA binding"/>
    <property type="evidence" value="ECO:0007669"/>
    <property type="project" value="UniProtKB-KW"/>
</dbReference>
<dbReference type="PANTHER" id="PTHR34293">
    <property type="entry name" value="HTH-TYPE TRANSCRIPTIONAL REGULATOR TRMBL2"/>
    <property type="match status" value="1"/>
</dbReference>
<dbReference type="HOGENOM" id="CLU_056943_0_1_11"/>
<dbReference type="eggNOG" id="COG2197">
    <property type="taxonomic scope" value="Bacteria"/>
</dbReference>
<dbReference type="InterPro" id="IPR051797">
    <property type="entry name" value="TrmB-like"/>
</dbReference>
<keyword evidence="4" id="KW-1185">Reference proteome</keyword>
<name>D1BI62_SANKS</name>
<dbReference type="AlphaFoldDB" id="D1BI62"/>
<accession>D1BI62</accession>
<protein>
    <submittedName>
        <fullName evidence="3">Response regulator containing a CheY-like receiver domain and an HTH DNA-binding domain</fullName>
    </submittedName>
</protein>
<dbReference type="Proteomes" id="UP000000322">
    <property type="component" value="Chromosome"/>
</dbReference>
<dbReference type="STRING" id="446469.Sked_00630"/>
<dbReference type="Pfam" id="PF00196">
    <property type="entry name" value="GerE"/>
    <property type="match status" value="1"/>
</dbReference>
<dbReference type="PANTHER" id="PTHR34293:SF1">
    <property type="entry name" value="HTH-TYPE TRANSCRIPTIONAL REGULATOR TRMBL2"/>
    <property type="match status" value="1"/>
</dbReference>
<dbReference type="InterPro" id="IPR000792">
    <property type="entry name" value="Tscrpt_reg_LuxR_C"/>
</dbReference>
<sequence>MSPELSVPTAHDDDPPGEPSLAGAADGPRTLDVGAGVETLTDQGTIVALLAELIATATTSLWGAHPGAGFGPDHVETWWGPVSDMAARDVEVRTLLQHSTRAQTATQSYAALALPAGVLIRTVPVIAARTLIFDDTTALATRFVEGRSEGALLIRDPGLVAYLARGYEADWALAQDFPALLDAEGQTVEIDQTARTVLALLADGHKDEVVARRLGCSVRTARRHVSSLMELLDSSSRFQAGARAAQAGLLD</sequence>
<feature type="region of interest" description="Disordered" evidence="1">
    <location>
        <begin position="1"/>
        <end position="29"/>
    </location>
</feature>
<gene>
    <name evidence="3" type="ordered locus">Sked_00630</name>
</gene>
<dbReference type="InterPro" id="IPR016032">
    <property type="entry name" value="Sig_transdc_resp-reg_C-effctor"/>
</dbReference>
<evidence type="ECO:0000313" key="3">
    <source>
        <dbReference type="EMBL" id="ACZ20036.1"/>
    </source>
</evidence>
<dbReference type="SMART" id="SM00421">
    <property type="entry name" value="HTH_LUXR"/>
    <property type="match status" value="1"/>
</dbReference>
<proteinExistence type="predicted"/>
<dbReference type="SUPFAM" id="SSF46894">
    <property type="entry name" value="C-terminal effector domain of the bipartite response regulators"/>
    <property type="match status" value="1"/>
</dbReference>
<evidence type="ECO:0000313" key="4">
    <source>
        <dbReference type="Proteomes" id="UP000000322"/>
    </source>
</evidence>
<dbReference type="GO" id="GO:0006355">
    <property type="term" value="P:regulation of DNA-templated transcription"/>
    <property type="evidence" value="ECO:0007669"/>
    <property type="project" value="InterPro"/>
</dbReference>
<dbReference type="EMBL" id="CP001819">
    <property type="protein sequence ID" value="ACZ20036.1"/>
    <property type="molecule type" value="Genomic_DNA"/>
</dbReference>
<feature type="domain" description="HTH luxR-type" evidence="2">
    <location>
        <begin position="183"/>
        <end position="248"/>
    </location>
</feature>
<evidence type="ECO:0000256" key="1">
    <source>
        <dbReference type="SAM" id="MobiDB-lite"/>
    </source>
</evidence>
<reference evidence="3 4" key="1">
    <citation type="journal article" date="2009" name="Stand. Genomic Sci.">
        <title>Complete genome sequence of Sanguibacter keddieii type strain (ST-74).</title>
        <authorList>
            <person name="Ivanova N."/>
            <person name="Sikorski J."/>
            <person name="Sims D."/>
            <person name="Brettin T."/>
            <person name="Detter J.C."/>
            <person name="Han C."/>
            <person name="Lapidus A."/>
            <person name="Copeland A."/>
            <person name="Glavina Del Rio T."/>
            <person name="Nolan M."/>
            <person name="Chen F."/>
            <person name="Lucas S."/>
            <person name="Tice H."/>
            <person name="Cheng J.F."/>
            <person name="Bruce D."/>
            <person name="Goodwin L."/>
            <person name="Pitluck S."/>
            <person name="Pati A."/>
            <person name="Mavromatis K."/>
            <person name="Chen A."/>
            <person name="Palaniappan K."/>
            <person name="D'haeseleer P."/>
            <person name="Chain P."/>
            <person name="Bristow J."/>
            <person name="Eisen J.A."/>
            <person name="Markowitz V."/>
            <person name="Hugenholtz P."/>
            <person name="Goker M."/>
            <person name="Pukall R."/>
            <person name="Klenk H.P."/>
            <person name="Kyrpides N.C."/>
        </authorList>
    </citation>
    <scope>NUCLEOTIDE SEQUENCE [LARGE SCALE GENOMIC DNA]</scope>
    <source>
        <strain evidence="4">ATCC 51767 / DSM 10542 / NCFB 3025 / ST-74</strain>
    </source>
</reference>
<dbReference type="KEGG" id="ske:Sked_00630"/>
<evidence type="ECO:0000259" key="2">
    <source>
        <dbReference type="PROSITE" id="PS50043"/>
    </source>
</evidence>
<dbReference type="InterPro" id="IPR036388">
    <property type="entry name" value="WH-like_DNA-bd_sf"/>
</dbReference>
<dbReference type="SUPFAM" id="SSF56024">
    <property type="entry name" value="Phospholipase D/nuclease"/>
    <property type="match status" value="1"/>
</dbReference>
<dbReference type="PROSITE" id="PS50043">
    <property type="entry name" value="HTH_LUXR_2"/>
    <property type="match status" value="1"/>
</dbReference>
<dbReference type="Gene3D" id="1.10.10.10">
    <property type="entry name" value="Winged helix-like DNA-binding domain superfamily/Winged helix DNA-binding domain"/>
    <property type="match status" value="1"/>
</dbReference>
<organism evidence="3 4">
    <name type="scientific">Sanguibacter keddieii (strain ATCC 51767 / DSM 10542 / NCFB 3025 / ST-74)</name>
    <dbReference type="NCBI Taxonomy" id="446469"/>
    <lineage>
        <taxon>Bacteria</taxon>
        <taxon>Bacillati</taxon>
        <taxon>Actinomycetota</taxon>
        <taxon>Actinomycetes</taxon>
        <taxon>Micrococcales</taxon>
        <taxon>Sanguibacteraceae</taxon>
        <taxon>Sanguibacter</taxon>
    </lineage>
</organism>